<comment type="caution">
    <text evidence="4">The sequence shown here is derived from an EMBL/GenBank/DDBJ whole genome shotgun (WGS) entry which is preliminary data.</text>
</comment>
<evidence type="ECO:0000313" key="5">
    <source>
        <dbReference type="Proteomes" id="UP001519332"/>
    </source>
</evidence>
<dbReference type="CDD" id="cd04496">
    <property type="entry name" value="SSB_OBF"/>
    <property type="match status" value="1"/>
</dbReference>
<keyword evidence="1 2" id="KW-0238">DNA-binding</keyword>
<gene>
    <name evidence="4" type="ORF">JOF56_000219</name>
</gene>
<dbReference type="InterPro" id="IPR011344">
    <property type="entry name" value="ssDNA-bd"/>
</dbReference>
<accession>A0ABS4T5T3</accession>
<name>A0ABS4T5T3_9PSEU</name>
<dbReference type="RefSeq" id="WP_209633478.1">
    <property type="nucleotide sequence ID" value="NZ_JAGINW010000001.1"/>
</dbReference>
<organism evidence="4 5">
    <name type="scientific">Kibdelosporangium banguiense</name>
    <dbReference type="NCBI Taxonomy" id="1365924"/>
    <lineage>
        <taxon>Bacteria</taxon>
        <taxon>Bacillati</taxon>
        <taxon>Actinomycetota</taxon>
        <taxon>Actinomycetes</taxon>
        <taxon>Pseudonocardiales</taxon>
        <taxon>Pseudonocardiaceae</taxon>
        <taxon>Kibdelosporangium</taxon>
    </lineage>
</organism>
<evidence type="ECO:0000256" key="3">
    <source>
        <dbReference type="RuleBase" id="RU000524"/>
    </source>
</evidence>
<sequence length="132" mass="14591">MAWNETRMTLVGRICTDISTRLTSDGQAMALFSVAVNERKFDRELGTWVAGNSLFMRVTCFSKLAEQVAVTFRKGDPVMAAGKIHTHRYEKDGQPRSEIELTANAIGPDLALCSIEMNRDELADRPVEAVAA</sequence>
<evidence type="ECO:0000256" key="2">
    <source>
        <dbReference type="PROSITE-ProRule" id="PRU00252"/>
    </source>
</evidence>
<dbReference type="EMBL" id="JAGINW010000001">
    <property type="protein sequence ID" value="MBP2319834.1"/>
    <property type="molecule type" value="Genomic_DNA"/>
</dbReference>
<evidence type="ECO:0000256" key="1">
    <source>
        <dbReference type="ARBA" id="ARBA00023125"/>
    </source>
</evidence>
<keyword evidence="5" id="KW-1185">Reference proteome</keyword>
<dbReference type="GO" id="GO:0003677">
    <property type="term" value="F:DNA binding"/>
    <property type="evidence" value="ECO:0007669"/>
    <property type="project" value="UniProtKB-KW"/>
</dbReference>
<dbReference type="Pfam" id="PF00436">
    <property type="entry name" value="SSB"/>
    <property type="match status" value="1"/>
</dbReference>
<dbReference type="InterPro" id="IPR012340">
    <property type="entry name" value="NA-bd_OB-fold"/>
</dbReference>
<reference evidence="4 5" key="1">
    <citation type="submission" date="2021-03" db="EMBL/GenBank/DDBJ databases">
        <title>Sequencing the genomes of 1000 actinobacteria strains.</title>
        <authorList>
            <person name="Klenk H.-P."/>
        </authorList>
    </citation>
    <scope>NUCLEOTIDE SEQUENCE [LARGE SCALE GENOMIC DNA]</scope>
    <source>
        <strain evidence="4 5">DSM 46670</strain>
    </source>
</reference>
<dbReference type="SUPFAM" id="SSF50249">
    <property type="entry name" value="Nucleic acid-binding proteins"/>
    <property type="match status" value="1"/>
</dbReference>
<dbReference type="NCBIfam" id="TIGR00621">
    <property type="entry name" value="ssb"/>
    <property type="match status" value="1"/>
</dbReference>
<evidence type="ECO:0000313" key="4">
    <source>
        <dbReference type="EMBL" id="MBP2319834.1"/>
    </source>
</evidence>
<dbReference type="PROSITE" id="PS50935">
    <property type="entry name" value="SSB"/>
    <property type="match status" value="1"/>
</dbReference>
<dbReference type="Proteomes" id="UP001519332">
    <property type="component" value="Unassembled WGS sequence"/>
</dbReference>
<dbReference type="InterPro" id="IPR000424">
    <property type="entry name" value="Primosome_PriB/ssb"/>
</dbReference>
<proteinExistence type="predicted"/>
<protein>
    <recommendedName>
        <fullName evidence="3">Single-stranded DNA-binding protein</fullName>
    </recommendedName>
</protein>
<dbReference type="Gene3D" id="2.40.50.140">
    <property type="entry name" value="Nucleic acid-binding proteins"/>
    <property type="match status" value="1"/>
</dbReference>